<dbReference type="PRINTS" id="PR00080">
    <property type="entry name" value="SDRFAMILY"/>
</dbReference>
<dbReference type="InterPro" id="IPR052992">
    <property type="entry name" value="SDR_member_12"/>
</dbReference>
<dbReference type="Proteomes" id="UP000294980">
    <property type="component" value="Unassembled WGS sequence"/>
</dbReference>
<dbReference type="CDD" id="cd08865">
    <property type="entry name" value="SRPBCC_10"/>
    <property type="match status" value="1"/>
</dbReference>
<dbReference type="RefSeq" id="WP_117317691.1">
    <property type="nucleotide sequence ID" value="NZ_QQSW01000009.1"/>
</dbReference>
<comment type="similarity">
    <text evidence="1">Belongs to the short-chain dehydrogenases/reductases (SDR) family.</text>
</comment>
<dbReference type="InterPro" id="IPR002347">
    <property type="entry name" value="SDR_fam"/>
</dbReference>
<dbReference type="AlphaFoldDB" id="A0A4V2SBI8"/>
<keyword evidence="3" id="KW-1185">Reference proteome</keyword>
<dbReference type="InterPro" id="IPR019587">
    <property type="entry name" value="Polyketide_cyclase/dehydratase"/>
</dbReference>
<dbReference type="InterPro" id="IPR023393">
    <property type="entry name" value="START-like_dom_sf"/>
</dbReference>
<dbReference type="SUPFAM" id="SSF55961">
    <property type="entry name" value="Bet v1-like"/>
    <property type="match status" value="1"/>
</dbReference>
<evidence type="ECO:0000313" key="3">
    <source>
        <dbReference type="Proteomes" id="UP000294980"/>
    </source>
</evidence>
<reference evidence="2 3" key="1">
    <citation type="submission" date="2019-03" db="EMBL/GenBank/DDBJ databases">
        <title>Genomic Encyclopedia of Type Strains, Phase IV (KMG-IV): sequencing the most valuable type-strain genomes for metagenomic binning, comparative biology and taxonomic classification.</title>
        <authorList>
            <person name="Goeker M."/>
        </authorList>
    </citation>
    <scope>NUCLEOTIDE SEQUENCE [LARGE SCALE GENOMIC DNA]</scope>
    <source>
        <strain evidence="2 3">DSM 23344</strain>
    </source>
</reference>
<organism evidence="2 3">
    <name type="scientific">Chromatocurvus halotolerans</name>
    <dbReference type="NCBI Taxonomy" id="1132028"/>
    <lineage>
        <taxon>Bacteria</taxon>
        <taxon>Pseudomonadati</taxon>
        <taxon>Pseudomonadota</taxon>
        <taxon>Gammaproteobacteria</taxon>
        <taxon>Cellvibrionales</taxon>
        <taxon>Halieaceae</taxon>
        <taxon>Chromatocurvus</taxon>
    </lineage>
</organism>
<dbReference type="InterPro" id="IPR036291">
    <property type="entry name" value="NAD(P)-bd_dom_sf"/>
</dbReference>
<dbReference type="Pfam" id="PF00106">
    <property type="entry name" value="adh_short"/>
    <property type="match status" value="1"/>
</dbReference>
<sequence>MITLHETITVERTRSEAFRYISDFRTTTEWDATAIRAEKTTPGAVDKGTEFVVHCRLPLGSVAIRYTVAALEPDHYIELHGSASLFDIVDRITFDDSGSGTHIDYVAEITPKGAMRMAESALVPGMQRMGRNSLQGMQRALEDDFPAPTTSDSSRRADNLVLPGLAMFSRWGYRRGRKHWNPVSADLRDQHMVITGANSGIGLAAARQLAERGAQLTLVVRNPEKAAATVESLIFETGNHSIAAEIADLSLMHEVDQLVDRLVTAGRPIDVLVNNAGALFNPRRETSEGLEASFALLLLSPYRLSRGLQPLLAASGGGRIVNVVSGGMYSQPLEVHKLIAREKNYSGSVAYARAKRALMVVTEQWAEDWADDNIVVNAMHPGWADTPGVESALPGFHRLTRRILRSPDEGADTIVWLAAATEAGAVSGKLFLDREPRTTHLRDNTRETPEEREKLRAFLEDFRLENAAG</sequence>
<dbReference type="SUPFAM" id="SSF51735">
    <property type="entry name" value="NAD(P)-binding Rossmann-fold domains"/>
    <property type="match status" value="1"/>
</dbReference>
<dbReference type="PANTHER" id="PTHR44656:SF7">
    <property type="entry name" value="DEHYDROGENASE_REDUCTASE SDR FAMILY MEMBER 12"/>
    <property type="match status" value="1"/>
</dbReference>
<dbReference type="Pfam" id="PF10604">
    <property type="entry name" value="Polyketide_cyc2"/>
    <property type="match status" value="1"/>
</dbReference>
<name>A0A4V2SBI8_9GAMM</name>
<evidence type="ECO:0000256" key="1">
    <source>
        <dbReference type="RuleBase" id="RU000363"/>
    </source>
</evidence>
<dbReference type="OrthoDB" id="5786478at2"/>
<gene>
    <name evidence="2" type="ORF">EV688_10768</name>
</gene>
<comment type="caution">
    <text evidence="2">The sequence shown here is derived from an EMBL/GenBank/DDBJ whole genome shotgun (WGS) entry which is preliminary data.</text>
</comment>
<proteinExistence type="inferred from homology"/>
<protein>
    <submittedName>
        <fullName evidence="2">NAD(P)-dependent dehydrogenase (Short-subunit alcohol dehydrogenase family)</fullName>
    </submittedName>
</protein>
<accession>A0A4V2SBI8</accession>
<evidence type="ECO:0000313" key="2">
    <source>
        <dbReference type="EMBL" id="TCO75650.1"/>
    </source>
</evidence>
<dbReference type="Gene3D" id="3.40.50.720">
    <property type="entry name" value="NAD(P)-binding Rossmann-like Domain"/>
    <property type="match status" value="1"/>
</dbReference>
<dbReference type="EMBL" id="SLWX01000007">
    <property type="protein sequence ID" value="TCO75650.1"/>
    <property type="molecule type" value="Genomic_DNA"/>
</dbReference>
<dbReference type="PRINTS" id="PR00081">
    <property type="entry name" value="GDHRDH"/>
</dbReference>
<dbReference type="PANTHER" id="PTHR44656">
    <property type="entry name" value="DEHYDROGENASE/REDUCTASE SDR FAMILY MEMBER 12"/>
    <property type="match status" value="1"/>
</dbReference>
<dbReference type="Gene3D" id="3.30.530.20">
    <property type="match status" value="1"/>
</dbReference>